<dbReference type="Proteomes" id="UP001479436">
    <property type="component" value="Unassembled WGS sequence"/>
</dbReference>
<gene>
    <name evidence="2" type="ORF">K7432_018566</name>
</gene>
<feature type="region of interest" description="Disordered" evidence="1">
    <location>
        <begin position="193"/>
        <end position="243"/>
    </location>
</feature>
<reference evidence="2 3" key="1">
    <citation type="submission" date="2023-04" db="EMBL/GenBank/DDBJ databases">
        <title>Genome of Basidiobolus ranarum AG-B5.</title>
        <authorList>
            <person name="Stajich J.E."/>
            <person name="Carter-House D."/>
            <person name="Gryganskyi A."/>
        </authorList>
    </citation>
    <scope>NUCLEOTIDE SEQUENCE [LARGE SCALE GENOMIC DNA]</scope>
    <source>
        <strain evidence="2 3">AG-B5</strain>
    </source>
</reference>
<protein>
    <submittedName>
        <fullName evidence="2">Uncharacterized protein</fullName>
    </submittedName>
</protein>
<evidence type="ECO:0000256" key="1">
    <source>
        <dbReference type="SAM" id="MobiDB-lite"/>
    </source>
</evidence>
<feature type="compositionally biased region" description="Polar residues" evidence="1">
    <location>
        <begin position="194"/>
        <end position="224"/>
    </location>
</feature>
<name>A0ABR2WC18_9FUNG</name>
<feature type="compositionally biased region" description="Polar residues" evidence="1">
    <location>
        <begin position="10"/>
        <end position="26"/>
    </location>
</feature>
<proteinExistence type="predicted"/>
<feature type="non-terminal residue" evidence="2">
    <location>
        <position position="243"/>
    </location>
</feature>
<dbReference type="EMBL" id="JASJQH010006544">
    <property type="protein sequence ID" value="KAK9731733.1"/>
    <property type="molecule type" value="Genomic_DNA"/>
</dbReference>
<comment type="caution">
    <text evidence="2">The sequence shown here is derived from an EMBL/GenBank/DDBJ whole genome shotgun (WGS) entry which is preliminary data.</text>
</comment>
<organism evidence="2 3">
    <name type="scientific">Basidiobolus ranarum</name>
    <dbReference type="NCBI Taxonomy" id="34480"/>
    <lineage>
        <taxon>Eukaryota</taxon>
        <taxon>Fungi</taxon>
        <taxon>Fungi incertae sedis</taxon>
        <taxon>Zoopagomycota</taxon>
        <taxon>Entomophthoromycotina</taxon>
        <taxon>Basidiobolomycetes</taxon>
        <taxon>Basidiobolales</taxon>
        <taxon>Basidiobolaceae</taxon>
        <taxon>Basidiobolus</taxon>
    </lineage>
</organism>
<evidence type="ECO:0000313" key="3">
    <source>
        <dbReference type="Proteomes" id="UP001479436"/>
    </source>
</evidence>
<keyword evidence="3" id="KW-1185">Reference proteome</keyword>
<accession>A0ABR2WC18</accession>
<sequence>MGPPMPMVSAISSTTGTSSPAKETSPSTTYFLGWTSKTHKKAKSCPDDLIPPQKILRVRQENSPVVLTMSLLNLDTPQLLYGRIFQRLNIADDWHNYLIYACRQGSSVGKPIDEQELFELCQEAEATDPIELVVCHSDAVVPDHYNVQHHSNDARYLFQTHQTEPIYLSRGVYEDPQEIPRDTEAQQLDYEQLRQGSYEEQSYSDAENISPLVTTGPSRQNSTKPKLRRRASSYESLHQVAKP</sequence>
<evidence type="ECO:0000313" key="2">
    <source>
        <dbReference type="EMBL" id="KAK9731733.1"/>
    </source>
</evidence>
<feature type="region of interest" description="Disordered" evidence="1">
    <location>
        <begin position="1"/>
        <end position="26"/>
    </location>
</feature>